<proteinExistence type="predicted"/>
<evidence type="ECO:0000313" key="2">
    <source>
        <dbReference type="Proteomes" id="UP000814033"/>
    </source>
</evidence>
<dbReference type="EMBL" id="MU275913">
    <property type="protein sequence ID" value="KAI0046964.1"/>
    <property type="molecule type" value="Genomic_DNA"/>
</dbReference>
<evidence type="ECO:0000313" key="1">
    <source>
        <dbReference type="EMBL" id="KAI0046964.1"/>
    </source>
</evidence>
<reference evidence="1" key="2">
    <citation type="journal article" date="2022" name="New Phytol.">
        <title>Evolutionary transition to the ectomycorrhizal habit in the genomes of a hyperdiverse lineage of mushroom-forming fungi.</title>
        <authorList>
            <person name="Looney B."/>
            <person name="Miyauchi S."/>
            <person name="Morin E."/>
            <person name="Drula E."/>
            <person name="Courty P.E."/>
            <person name="Kohler A."/>
            <person name="Kuo A."/>
            <person name="LaButti K."/>
            <person name="Pangilinan J."/>
            <person name="Lipzen A."/>
            <person name="Riley R."/>
            <person name="Andreopoulos W."/>
            <person name="He G."/>
            <person name="Johnson J."/>
            <person name="Nolan M."/>
            <person name="Tritt A."/>
            <person name="Barry K.W."/>
            <person name="Grigoriev I.V."/>
            <person name="Nagy L.G."/>
            <person name="Hibbett D."/>
            <person name="Henrissat B."/>
            <person name="Matheny P.B."/>
            <person name="Labbe J."/>
            <person name="Martin F.M."/>
        </authorList>
    </citation>
    <scope>NUCLEOTIDE SEQUENCE</scope>
    <source>
        <strain evidence="1">FP105234-sp</strain>
    </source>
</reference>
<comment type="caution">
    <text evidence="1">The sequence shown here is derived from an EMBL/GenBank/DDBJ whole genome shotgun (WGS) entry which is preliminary data.</text>
</comment>
<name>A0ACB8RSH2_9AGAM</name>
<gene>
    <name evidence="1" type="ORF">FA95DRAFT_1290328</name>
</gene>
<protein>
    <submittedName>
        <fullName evidence="1">Uncharacterized protein</fullName>
    </submittedName>
</protein>
<sequence>MDFDSGRPDQPLVVKCERNDYYKKISFKSAQRVTYDGLRNRIELAFSLSTQFSIRWTDDDGEHAIIACEQDLSEAIEYHKGASVGPSSSSASFLSSRSASSRRIVLEVKIDTDYSDTLSLSDTGSIASLDDYQDSPNGSRFTREGYSPPPLDDDAVTVNSKGTSSHSRTSKPETLIKKILKPARSRHFGFSSSRAQSAVSDGSVVEASQRGEYDSGPTAGPSSAAVFERLKRQDHDEPLHTLRTKNSIPAWLNEQSDQFVKTRLGAMPEPSDADTMSLNSNTTNSYSEDGDAGEDDGLSLELEGDSGKPQYVFSYTSARSGQSSSRESDIRQSLGYDADGSSFGQPPNASGASKDRPLSISTITTDSSALPDSTYPSSSETPSYRLSLTHSASDPLPLGSDQHTGGFRIPAELLIPEEVTDCSECGDILDSIKYTCTTCGEKTPVPRAELEREQALGKGKGRQISDESTVYGGEYPPRAHRSPISASSSFSSSSTYNQFYHKPLPPVPSTSPTDTVIGSGSGESARSHPRSNSSSSSGTLRQGYELCSHCFQTCGVDHKSSGSRGNSSPGLLDSPTSPQELALARRSAPKLKGQLRHAFSEKMWGAQGWDDVDQGDSQASKCSGCQSALSTQRYKCGICTKYTICRACFGEVHNIHPVHVFLQMTDQPTRSRSLPATADGPDGPDLLDAADEPSLKHPGVVCYHCGQDIVGALFRCVDCAPREVDICSNCETAGLPGNMDSTDGGHNSSHIMLKIPMPLSMTDVQSVSLRAHGLRNGRDQAHIRSLHSSPGSVASEAERTVSGTADGDDSHLMMCNSCGGDIVGERFQCLSCPSKPSSYNLCANCEKRSHLVHDPMHLFLKLRRPVDYKDPLESEFPLIPRLYSIPAGPTNRYTSMGADPEAYLLNLVHSFALCDRDLNRIRGKWFRCAYCAKDLCADCERVDTHDDTHAFLVLKAPVDMQSFRYVARCGSSWPMANGNADTLPIWTT</sequence>
<reference evidence="1" key="1">
    <citation type="submission" date="2021-02" db="EMBL/GenBank/DDBJ databases">
        <authorList>
            <consortium name="DOE Joint Genome Institute"/>
            <person name="Ahrendt S."/>
            <person name="Looney B.P."/>
            <person name="Miyauchi S."/>
            <person name="Morin E."/>
            <person name="Drula E."/>
            <person name="Courty P.E."/>
            <person name="Chicoki N."/>
            <person name="Fauchery L."/>
            <person name="Kohler A."/>
            <person name="Kuo A."/>
            <person name="Labutti K."/>
            <person name="Pangilinan J."/>
            <person name="Lipzen A."/>
            <person name="Riley R."/>
            <person name="Andreopoulos W."/>
            <person name="He G."/>
            <person name="Johnson J."/>
            <person name="Barry K.W."/>
            <person name="Grigoriev I.V."/>
            <person name="Nagy L."/>
            <person name="Hibbett D."/>
            <person name="Henrissat B."/>
            <person name="Matheny P.B."/>
            <person name="Labbe J."/>
            <person name="Martin F."/>
        </authorList>
    </citation>
    <scope>NUCLEOTIDE SEQUENCE</scope>
    <source>
        <strain evidence="1">FP105234-sp</strain>
    </source>
</reference>
<keyword evidence="2" id="KW-1185">Reference proteome</keyword>
<dbReference type="Proteomes" id="UP000814033">
    <property type="component" value="Unassembled WGS sequence"/>
</dbReference>
<organism evidence="1 2">
    <name type="scientific">Auriscalpium vulgare</name>
    <dbReference type="NCBI Taxonomy" id="40419"/>
    <lineage>
        <taxon>Eukaryota</taxon>
        <taxon>Fungi</taxon>
        <taxon>Dikarya</taxon>
        <taxon>Basidiomycota</taxon>
        <taxon>Agaricomycotina</taxon>
        <taxon>Agaricomycetes</taxon>
        <taxon>Russulales</taxon>
        <taxon>Auriscalpiaceae</taxon>
        <taxon>Auriscalpium</taxon>
    </lineage>
</organism>
<accession>A0ACB8RSH2</accession>